<feature type="compositionally biased region" description="Polar residues" evidence="1">
    <location>
        <begin position="433"/>
        <end position="462"/>
    </location>
</feature>
<feature type="compositionally biased region" description="Low complexity" evidence="1">
    <location>
        <begin position="492"/>
        <end position="501"/>
    </location>
</feature>
<feature type="region of interest" description="Disordered" evidence="1">
    <location>
        <begin position="480"/>
        <end position="517"/>
    </location>
</feature>
<accession>A0A6P5GHK2</accession>
<feature type="region of interest" description="Disordered" evidence="1">
    <location>
        <begin position="253"/>
        <end position="274"/>
    </location>
</feature>
<dbReference type="PANTHER" id="PTHR37260">
    <property type="entry name" value="PHOSPHORELAY PROTEIN"/>
    <property type="match status" value="1"/>
</dbReference>
<dbReference type="RefSeq" id="XP_020105495.1">
    <property type="nucleotide sequence ID" value="XM_020249906.1"/>
</dbReference>
<reference evidence="2" key="1">
    <citation type="journal article" date="2015" name="Nat. Genet.">
        <title>The pineapple genome and the evolution of CAM photosynthesis.</title>
        <authorList>
            <person name="Ming R."/>
            <person name="VanBuren R."/>
            <person name="Wai C.M."/>
            <person name="Tang H."/>
            <person name="Schatz M.C."/>
            <person name="Bowers J.E."/>
            <person name="Lyons E."/>
            <person name="Wang M.L."/>
            <person name="Chen J."/>
            <person name="Biggers E."/>
            <person name="Zhang J."/>
            <person name="Huang L."/>
            <person name="Zhang L."/>
            <person name="Miao W."/>
            <person name="Zhang J."/>
            <person name="Ye Z."/>
            <person name="Miao C."/>
            <person name="Lin Z."/>
            <person name="Wang H."/>
            <person name="Zhou H."/>
            <person name="Yim W.C."/>
            <person name="Priest H.D."/>
            <person name="Zheng C."/>
            <person name="Woodhouse M."/>
            <person name="Edger P.P."/>
            <person name="Guyot R."/>
            <person name="Guo H.B."/>
            <person name="Guo H."/>
            <person name="Zheng G."/>
            <person name="Singh R."/>
            <person name="Sharma A."/>
            <person name="Min X."/>
            <person name="Zheng Y."/>
            <person name="Lee H."/>
            <person name="Gurtowski J."/>
            <person name="Sedlazeck F.J."/>
            <person name="Harkess A."/>
            <person name="McKain M.R."/>
            <person name="Liao Z."/>
            <person name="Fang J."/>
            <person name="Liu J."/>
            <person name="Zhang X."/>
            <person name="Zhang Q."/>
            <person name="Hu W."/>
            <person name="Qin Y."/>
            <person name="Wang K."/>
            <person name="Chen L.Y."/>
            <person name="Shirley N."/>
            <person name="Lin Y.R."/>
            <person name="Liu L.Y."/>
            <person name="Hernandez A.G."/>
            <person name="Wright C.L."/>
            <person name="Bulone V."/>
            <person name="Tuskan G.A."/>
            <person name="Heath K."/>
            <person name="Zee F."/>
            <person name="Moore P.H."/>
            <person name="Sunkar R."/>
            <person name="Leebens-Mack J.H."/>
            <person name="Mockler T."/>
            <person name="Bennetzen J.L."/>
            <person name="Freeling M."/>
            <person name="Sankoff D."/>
            <person name="Paterson A.H."/>
            <person name="Zhu X."/>
            <person name="Yang X."/>
            <person name="Smith J.A."/>
            <person name="Cushman J.C."/>
            <person name="Paull R.E."/>
            <person name="Yu Q."/>
        </authorList>
    </citation>
    <scope>NUCLEOTIDE SEQUENCE [LARGE SCALE GENOMIC DNA]</scope>
    <source>
        <strain evidence="2">cv. F153</strain>
    </source>
</reference>
<feature type="compositionally biased region" description="Basic and acidic residues" evidence="1">
    <location>
        <begin position="36"/>
        <end position="46"/>
    </location>
</feature>
<name>A0A6P5GHK2_ANACO</name>
<dbReference type="PANTHER" id="PTHR37260:SF2">
    <property type="entry name" value="PROTEIN ECERIFERUM 16"/>
    <property type="match status" value="1"/>
</dbReference>
<evidence type="ECO:0000313" key="5">
    <source>
        <dbReference type="RefSeq" id="XP_020105497.1"/>
    </source>
</evidence>
<feature type="region of interest" description="Disordered" evidence="1">
    <location>
        <begin position="289"/>
        <end position="323"/>
    </location>
</feature>
<dbReference type="Proteomes" id="UP000515123">
    <property type="component" value="Linkage group 16"/>
</dbReference>
<evidence type="ECO:0000256" key="1">
    <source>
        <dbReference type="SAM" id="MobiDB-lite"/>
    </source>
</evidence>
<feature type="compositionally biased region" description="Low complexity" evidence="1">
    <location>
        <begin position="11"/>
        <end position="35"/>
    </location>
</feature>
<dbReference type="OrthoDB" id="685075at2759"/>
<evidence type="ECO:0000313" key="4">
    <source>
        <dbReference type="RefSeq" id="XP_020105496.1"/>
    </source>
</evidence>
<dbReference type="RefSeq" id="XP_020105497.1">
    <property type="nucleotide sequence ID" value="XM_020249908.1"/>
</dbReference>
<proteinExistence type="predicted"/>
<feature type="region of interest" description="Disordered" evidence="1">
    <location>
        <begin position="433"/>
        <end position="465"/>
    </location>
</feature>
<evidence type="ECO:0000313" key="3">
    <source>
        <dbReference type="RefSeq" id="XP_020105495.1"/>
    </source>
</evidence>
<feature type="compositionally biased region" description="Polar residues" evidence="1">
    <location>
        <begin position="294"/>
        <end position="307"/>
    </location>
</feature>
<dbReference type="RefSeq" id="XP_020105496.1">
    <property type="nucleotide sequence ID" value="XM_020249907.1"/>
</dbReference>
<gene>
    <name evidence="3 4 5 6" type="primary">LOC109722047</name>
</gene>
<keyword evidence="2" id="KW-1185">Reference proteome</keyword>
<feature type="region of interest" description="Disordered" evidence="1">
    <location>
        <begin position="1"/>
        <end position="142"/>
    </location>
</feature>
<evidence type="ECO:0000313" key="6">
    <source>
        <dbReference type="RefSeq" id="XP_020105498.1"/>
    </source>
</evidence>
<dbReference type="AlphaFoldDB" id="A0A6P5GHK2"/>
<protein>
    <submittedName>
        <fullName evidence="3 4">Cell wall protein RBR3 isoform X1</fullName>
    </submittedName>
</protein>
<evidence type="ECO:0000313" key="2">
    <source>
        <dbReference type="Proteomes" id="UP000515123"/>
    </source>
</evidence>
<reference evidence="3 4" key="2">
    <citation type="submission" date="2025-04" db="UniProtKB">
        <authorList>
            <consortium name="RefSeq"/>
        </authorList>
    </citation>
    <scope>IDENTIFICATION</scope>
    <source>
        <tissue evidence="3 4">Leaf</tissue>
    </source>
</reference>
<dbReference type="RefSeq" id="XP_020105498.1">
    <property type="nucleotide sequence ID" value="XM_020249909.1"/>
</dbReference>
<organism evidence="6">
    <name type="scientific">Ananas comosus</name>
    <name type="common">Pineapple</name>
    <name type="synonym">Ananas ananas</name>
    <dbReference type="NCBI Taxonomy" id="4615"/>
    <lineage>
        <taxon>Eukaryota</taxon>
        <taxon>Viridiplantae</taxon>
        <taxon>Streptophyta</taxon>
        <taxon>Embryophyta</taxon>
        <taxon>Tracheophyta</taxon>
        <taxon>Spermatophyta</taxon>
        <taxon>Magnoliopsida</taxon>
        <taxon>Liliopsida</taxon>
        <taxon>Poales</taxon>
        <taxon>Bromeliaceae</taxon>
        <taxon>Bromelioideae</taxon>
        <taxon>Ananas</taxon>
    </lineage>
</organism>
<dbReference type="InterPro" id="IPR053342">
    <property type="entry name" value="Exosome_cofactor/PTGS_suppr"/>
</dbReference>
<sequence length="517" mass="55259">MEERGTLRTISSSSSSPEPSPSAPSSYISSASSSGEEARSERKRSENPSAMDPKATAKSKRIHSQHGRRNHPTPSSIAQRKKPSSSTPGAAEEKPRRPRAAPALPSNWDRYDADADAEDGGGGGGGAEGAAVADKSSEVAPKSKGADFGYLIEEARSQPQEIRGVVGLGFSSEELPFVSPDLMQGRSSILSVKGEGLLSWCQDDNFIVDDDTSSGYEVPFLSLDLHALAAQLSKLKLSRRLFIEADLLPEDLLTDGSKDYEKPPQSETSIASEIKHGFSQPVFQRNAESEKDLSSMNYANNPNTDNEPSGIPSKEKSQLLTTSGSTEAIGLILPSSEDRVPEKEQNRPSAFEAAAAEAELDMLLNSFSETSLSSSFADIPIEETSTSSSMKVNSSYDMIPPSTHQRTSNSRLTAMSSLDDALDGLLAETSLSSTNIPSHSSLEPNIINDSTSNKPKNGTSPFDDSLDDLLAETSLGLKDQKYTVPSHDQGKVSSVNHSSSSLLTRPADDIDSWLDSL</sequence>
<feature type="compositionally biased region" description="Basic residues" evidence="1">
    <location>
        <begin position="57"/>
        <end position="71"/>
    </location>
</feature>
<feature type="compositionally biased region" description="Polar residues" evidence="1">
    <location>
        <begin position="72"/>
        <end position="88"/>
    </location>
</feature>
<dbReference type="GeneID" id="109722047"/>